<proteinExistence type="predicted"/>
<dbReference type="EMBL" id="LUGH01002143">
    <property type="protein sequence ID" value="OBZ80430.1"/>
    <property type="molecule type" value="Genomic_DNA"/>
</dbReference>
<dbReference type="InParanoid" id="A0A1C7MUB8"/>
<feature type="non-terminal residue" evidence="2">
    <location>
        <position position="55"/>
    </location>
</feature>
<dbReference type="Proteomes" id="UP000093000">
    <property type="component" value="Unassembled WGS sequence"/>
</dbReference>
<organism evidence="2 3">
    <name type="scientific">Choanephora cucurbitarum</name>
    <dbReference type="NCBI Taxonomy" id="101091"/>
    <lineage>
        <taxon>Eukaryota</taxon>
        <taxon>Fungi</taxon>
        <taxon>Fungi incertae sedis</taxon>
        <taxon>Mucoromycota</taxon>
        <taxon>Mucoromycotina</taxon>
        <taxon>Mucoromycetes</taxon>
        <taxon>Mucorales</taxon>
        <taxon>Mucorineae</taxon>
        <taxon>Choanephoraceae</taxon>
        <taxon>Choanephoroideae</taxon>
        <taxon>Choanephora</taxon>
    </lineage>
</organism>
<gene>
    <name evidence="2" type="ORF">A0J61_11521</name>
</gene>
<evidence type="ECO:0000313" key="2">
    <source>
        <dbReference type="EMBL" id="OBZ80430.1"/>
    </source>
</evidence>
<feature type="region of interest" description="Disordered" evidence="1">
    <location>
        <begin position="1"/>
        <end position="20"/>
    </location>
</feature>
<reference evidence="2 3" key="1">
    <citation type="submission" date="2016-03" db="EMBL/GenBank/DDBJ databases">
        <title>Choanephora cucurbitarum.</title>
        <authorList>
            <person name="Min B."/>
            <person name="Park H."/>
            <person name="Park J.-H."/>
            <person name="Shin H.-D."/>
            <person name="Choi I.-G."/>
        </authorList>
    </citation>
    <scope>NUCLEOTIDE SEQUENCE [LARGE SCALE GENOMIC DNA]</scope>
    <source>
        <strain evidence="2 3">KUS-F28377</strain>
    </source>
</reference>
<comment type="caution">
    <text evidence="2">The sequence shown here is derived from an EMBL/GenBank/DDBJ whole genome shotgun (WGS) entry which is preliminary data.</text>
</comment>
<dbReference type="AlphaFoldDB" id="A0A1C7MUB8"/>
<keyword evidence="3" id="KW-1185">Reference proteome</keyword>
<accession>A0A1C7MUB8</accession>
<evidence type="ECO:0000256" key="1">
    <source>
        <dbReference type="SAM" id="MobiDB-lite"/>
    </source>
</evidence>
<evidence type="ECO:0000313" key="3">
    <source>
        <dbReference type="Proteomes" id="UP000093000"/>
    </source>
</evidence>
<sequence>MDRRIPEVSASFSRPRSIRPAAPSNRVYETRMLNVESRLGVVEAFLPAAPAIRGR</sequence>
<protein>
    <submittedName>
        <fullName evidence="2">Uncharacterized protein</fullName>
    </submittedName>
</protein>
<name>A0A1C7MUB8_9FUNG</name>